<evidence type="ECO:0000256" key="1">
    <source>
        <dbReference type="ARBA" id="ARBA00022448"/>
    </source>
</evidence>
<dbReference type="SMART" id="SM00382">
    <property type="entry name" value="AAA"/>
    <property type="match status" value="1"/>
</dbReference>
<evidence type="ECO:0000256" key="6">
    <source>
        <dbReference type="ARBA" id="ARBA00023136"/>
    </source>
</evidence>
<dbReference type="EMBL" id="BJNV01000015">
    <property type="protein sequence ID" value="GEC95270.1"/>
    <property type="molecule type" value="Genomic_DNA"/>
</dbReference>
<keyword evidence="3" id="KW-0547">Nucleotide-binding</keyword>
<keyword evidence="1" id="KW-0813">Transport</keyword>
<evidence type="ECO:0000256" key="2">
    <source>
        <dbReference type="ARBA" id="ARBA00022475"/>
    </source>
</evidence>
<dbReference type="SUPFAM" id="SSF52540">
    <property type="entry name" value="P-loop containing nucleoside triphosphate hydrolases"/>
    <property type="match status" value="1"/>
</dbReference>
<organism evidence="9 10">
    <name type="scientific">Zoogloea ramigera</name>
    <dbReference type="NCBI Taxonomy" id="350"/>
    <lineage>
        <taxon>Bacteria</taxon>
        <taxon>Pseudomonadati</taxon>
        <taxon>Pseudomonadota</taxon>
        <taxon>Betaproteobacteria</taxon>
        <taxon>Rhodocyclales</taxon>
        <taxon>Zoogloeaceae</taxon>
        <taxon>Zoogloea</taxon>
    </lineage>
</organism>
<sequence>MSFTLEGVGFTHANGHRALAGVDLRVAAGERVALIGASGAGKTTLLRVLAASLRPGSGRVELLGSAPWDAAPRDLRRLRARIGVVHQAPPIPPRQRVVTAVLAGRLGQWPLWKSLASLVLPVDPEGARRELARLDLAERLYDRCDCLSGGQLQRVALARVLYQQPDLLLADEPVSAMDPALSELTVALLNDEARRRGVTLVASLHAVDLALRHFPRVVGVKDGAILFDLPAGQVSEALLRELYAAEGGLPLAGSPLPSPSPEAGPAAGTLPPLRCA</sequence>
<dbReference type="InterPro" id="IPR050086">
    <property type="entry name" value="MetN_ABC_transporter-like"/>
</dbReference>
<dbReference type="Proteomes" id="UP000318422">
    <property type="component" value="Unassembled WGS sequence"/>
</dbReference>
<dbReference type="Gene3D" id="3.40.50.300">
    <property type="entry name" value="P-loop containing nucleotide triphosphate hydrolases"/>
    <property type="match status" value="1"/>
</dbReference>
<dbReference type="InterPro" id="IPR017871">
    <property type="entry name" value="ABC_transporter-like_CS"/>
</dbReference>
<evidence type="ECO:0000256" key="4">
    <source>
        <dbReference type="ARBA" id="ARBA00022840"/>
    </source>
</evidence>
<dbReference type="Pfam" id="PF00005">
    <property type="entry name" value="ABC_tran"/>
    <property type="match status" value="1"/>
</dbReference>
<dbReference type="PROSITE" id="PS00211">
    <property type="entry name" value="ABC_TRANSPORTER_1"/>
    <property type="match status" value="1"/>
</dbReference>
<dbReference type="PANTHER" id="PTHR43166">
    <property type="entry name" value="AMINO ACID IMPORT ATP-BINDING PROTEIN"/>
    <property type="match status" value="1"/>
</dbReference>
<dbReference type="GO" id="GO:0016887">
    <property type="term" value="F:ATP hydrolysis activity"/>
    <property type="evidence" value="ECO:0007669"/>
    <property type="project" value="InterPro"/>
</dbReference>
<keyword evidence="2" id="KW-1003">Cell membrane</keyword>
<dbReference type="RefSeq" id="WP_141350598.1">
    <property type="nucleotide sequence ID" value="NZ_BJNV01000015.1"/>
</dbReference>
<evidence type="ECO:0000313" key="10">
    <source>
        <dbReference type="Proteomes" id="UP000318422"/>
    </source>
</evidence>
<evidence type="ECO:0000256" key="5">
    <source>
        <dbReference type="ARBA" id="ARBA00022967"/>
    </source>
</evidence>
<dbReference type="OrthoDB" id="9802264at2"/>
<proteinExistence type="predicted"/>
<keyword evidence="4 9" id="KW-0067">ATP-binding</keyword>
<reference evidence="9 10" key="1">
    <citation type="submission" date="2019-06" db="EMBL/GenBank/DDBJ databases">
        <title>Whole genome shotgun sequence of Zoogloea ramigera NBRC 15342.</title>
        <authorList>
            <person name="Hosoyama A."/>
            <person name="Uohara A."/>
            <person name="Ohji S."/>
            <person name="Ichikawa N."/>
        </authorList>
    </citation>
    <scope>NUCLEOTIDE SEQUENCE [LARGE SCALE GENOMIC DNA]</scope>
    <source>
        <strain evidence="9 10">NBRC 15342</strain>
    </source>
</reference>
<name>A0A4Y4CXI3_ZOORA</name>
<dbReference type="InterPro" id="IPR003439">
    <property type="entry name" value="ABC_transporter-like_ATP-bd"/>
</dbReference>
<gene>
    <name evidence="9" type="primary">phnC1</name>
    <name evidence="9" type="ORF">ZRA01_13430</name>
</gene>
<keyword evidence="5" id="KW-1278">Translocase</keyword>
<evidence type="ECO:0000256" key="3">
    <source>
        <dbReference type="ARBA" id="ARBA00022741"/>
    </source>
</evidence>
<dbReference type="InterPro" id="IPR027417">
    <property type="entry name" value="P-loop_NTPase"/>
</dbReference>
<dbReference type="AlphaFoldDB" id="A0A4Y4CXI3"/>
<keyword evidence="6" id="KW-0472">Membrane</keyword>
<comment type="caution">
    <text evidence="9">The sequence shown here is derived from an EMBL/GenBank/DDBJ whole genome shotgun (WGS) entry which is preliminary data.</text>
</comment>
<feature type="region of interest" description="Disordered" evidence="7">
    <location>
        <begin position="253"/>
        <end position="276"/>
    </location>
</feature>
<evidence type="ECO:0000256" key="7">
    <source>
        <dbReference type="SAM" id="MobiDB-lite"/>
    </source>
</evidence>
<feature type="domain" description="ABC transporter" evidence="8">
    <location>
        <begin position="3"/>
        <end position="247"/>
    </location>
</feature>
<dbReference type="GO" id="GO:0005524">
    <property type="term" value="F:ATP binding"/>
    <property type="evidence" value="ECO:0007669"/>
    <property type="project" value="UniProtKB-KW"/>
</dbReference>
<keyword evidence="10" id="KW-1185">Reference proteome</keyword>
<evidence type="ECO:0000313" key="9">
    <source>
        <dbReference type="EMBL" id="GEC95270.1"/>
    </source>
</evidence>
<dbReference type="PANTHER" id="PTHR43166:SF6">
    <property type="entry name" value="PHOSPHONATES IMPORT ATP-BINDING PROTEIN PHNC"/>
    <property type="match status" value="1"/>
</dbReference>
<protein>
    <submittedName>
        <fullName evidence="9">Phosphonates import ATP-binding protein PhnC 1</fullName>
    </submittedName>
</protein>
<accession>A0A4Y4CXI3</accession>
<dbReference type="PROSITE" id="PS50893">
    <property type="entry name" value="ABC_TRANSPORTER_2"/>
    <property type="match status" value="1"/>
</dbReference>
<evidence type="ECO:0000259" key="8">
    <source>
        <dbReference type="PROSITE" id="PS50893"/>
    </source>
</evidence>
<dbReference type="InterPro" id="IPR003593">
    <property type="entry name" value="AAA+_ATPase"/>
</dbReference>